<dbReference type="RefSeq" id="WP_007038955.1">
    <property type="nucleotide sequence ID" value="NZ_AFWT01000001.1"/>
</dbReference>
<dbReference type="eggNOG" id="ENOG5033BJU">
    <property type="taxonomic scope" value="Bacteria"/>
</dbReference>
<gene>
    <name evidence="1" type="ORF">ThidrDRAFT_0239</name>
</gene>
<evidence type="ECO:0000313" key="2">
    <source>
        <dbReference type="Proteomes" id="UP000004200"/>
    </source>
</evidence>
<sequence>MLVLLFGVVIGVLIGWNWPQPEWARDIQRRFVNFVRSTASKTDR</sequence>
<reference evidence="1 2" key="1">
    <citation type="submission" date="2011-06" db="EMBL/GenBank/DDBJ databases">
        <title>The draft genome of Thiorhodococcus drewsii AZ1.</title>
        <authorList>
            <consortium name="US DOE Joint Genome Institute (JGI-PGF)"/>
            <person name="Lucas S."/>
            <person name="Han J."/>
            <person name="Lapidus A."/>
            <person name="Cheng J.-F."/>
            <person name="Goodwin L."/>
            <person name="Pitluck S."/>
            <person name="Peters L."/>
            <person name="Land M.L."/>
            <person name="Hauser L."/>
            <person name="Vogl K."/>
            <person name="Liu Z."/>
            <person name="Imhoff J."/>
            <person name="Thiel V."/>
            <person name="Frigaard N.-U."/>
            <person name="Bryant D.A."/>
            <person name="Woyke T.J."/>
        </authorList>
    </citation>
    <scope>NUCLEOTIDE SEQUENCE [LARGE SCALE GENOMIC DNA]</scope>
    <source>
        <strain evidence="1 2">AZ1</strain>
    </source>
</reference>
<comment type="caution">
    <text evidence="1">The sequence shown here is derived from an EMBL/GenBank/DDBJ whole genome shotgun (WGS) entry which is preliminary data.</text>
</comment>
<evidence type="ECO:0000313" key="1">
    <source>
        <dbReference type="EMBL" id="EGV34084.1"/>
    </source>
</evidence>
<protein>
    <submittedName>
        <fullName evidence="1">Uncharacterized protein</fullName>
    </submittedName>
</protein>
<organism evidence="1 2">
    <name type="scientific">Thiorhodococcus drewsii AZ1</name>
    <dbReference type="NCBI Taxonomy" id="765913"/>
    <lineage>
        <taxon>Bacteria</taxon>
        <taxon>Pseudomonadati</taxon>
        <taxon>Pseudomonadota</taxon>
        <taxon>Gammaproteobacteria</taxon>
        <taxon>Chromatiales</taxon>
        <taxon>Chromatiaceae</taxon>
        <taxon>Thiorhodococcus</taxon>
    </lineage>
</organism>
<name>G2DVR9_9GAMM</name>
<accession>G2DVR9</accession>
<dbReference type="AlphaFoldDB" id="G2DVR9"/>
<proteinExistence type="predicted"/>
<keyword evidence="2" id="KW-1185">Reference proteome</keyword>
<dbReference type="Proteomes" id="UP000004200">
    <property type="component" value="Unassembled WGS sequence"/>
</dbReference>
<dbReference type="EMBL" id="AFWT01000001">
    <property type="protein sequence ID" value="EGV34084.1"/>
    <property type="molecule type" value="Genomic_DNA"/>
</dbReference>